<comment type="caution">
    <text evidence="9">Lacks conserved residue(s) required for the propagation of feature annotation.</text>
</comment>
<feature type="binding site" evidence="9">
    <location>
        <position position="66"/>
    </location>
    <ligand>
        <name>4-amino-2-methyl-5-(diphosphooxymethyl)pyrimidine</name>
        <dbReference type="ChEBI" id="CHEBI:57841"/>
    </ligand>
</feature>
<dbReference type="RefSeq" id="WP_073318422.1">
    <property type="nucleotide sequence ID" value="NZ_FQYP01000007.1"/>
</dbReference>
<comment type="catalytic activity">
    <reaction evidence="7 9 10">
        <text>2-(2-carboxy-4-methylthiazol-5-yl)ethyl phosphate + 4-amino-2-methyl-5-(diphosphooxymethyl)pyrimidine + 2 H(+) = thiamine phosphate + CO2 + diphosphate</text>
        <dbReference type="Rhea" id="RHEA:47848"/>
        <dbReference type="ChEBI" id="CHEBI:15378"/>
        <dbReference type="ChEBI" id="CHEBI:16526"/>
        <dbReference type="ChEBI" id="CHEBI:33019"/>
        <dbReference type="ChEBI" id="CHEBI:37575"/>
        <dbReference type="ChEBI" id="CHEBI:57841"/>
        <dbReference type="ChEBI" id="CHEBI:62890"/>
        <dbReference type="EC" id="2.5.1.3"/>
    </reaction>
</comment>
<feature type="binding site" evidence="9">
    <location>
        <position position="134"/>
    </location>
    <ligand>
        <name>4-amino-2-methyl-5-(diphosphooxymethyl)pyrimidine</name>
        <dbReference type="ChEBI" id="CHEBI:57841"/>
    </ligand>
</feature>
<feature type="binding site" evidence="9">
    <location>
        <begin position="131"/>
        <end position="133"/>
    </location>
    <ligand>
        <name>2-[(2R,5Z)-2-carboxy-4-methylthiazol-5(2H)-ylidene]ethyl phosphate</name>
        <dbReference type="ChEBI" id="CHEBI:62899"/>
    </ligand>
</feature>
<dbReference type="CDD" id="cd00564">
    <property type="entry name" value="TMP_TenI"/>
    <property type="match status" value="1"/>
</dbReference>
<evidence type="ECO:0000256" key="9">
    <source>
        <dbReference type="HAMAP-Rule" id="MF_00097"/>
    </source>
</evidence>
<evidence type="ECO:0000259" key="12">
    <source>
        <dbReference type="Pfam" id="PF02581"/>
    </source>
</evidence>
<reference evidence="14" key="1">
    <citation type="submission" date="2016-11" db="EMBL/GenBank/DDBJ databases">
        <authorList>
            <person name="Varghese N."/>
            <person name="Submissions S."/>
        </authorList>
    </citation>
    <scope>NUCLEOTIDE SEQUENCE [LARGE SCALE GENOMIC DNA]</scope>
    <source>
        <strain evidence="14">DSM 22623</strain>
    </source>
</reference>
<dbReference type="STRING" id="570521.SAMN04488508_107288"/>
<dbReference type="InterPro" id="IPR022998">
    <property type="entry name" value="ThiamineP_synth_TenI"/>
</dbReference>
<comment type="catalytic activity">
    <reaction evidence="8 9 10">
        <text>2-[(2R,5Z)-2-carboxy-4-methylthiazol-5(2H)-ylidene]ethyl phosphate + 4-amino-2-methyl-5-(diphosphooxymethyl)pyrimidine + 2 H(+) = thiamine phosphate + CO2 + diphosphate</text>
        <dbReference type="Rhea" id="RHEA:47844"/>
        <dbReference type="ChEBI" id="CHEBI:15378"/>
        <dbReference type="ChEBI" id="CHEBI:16526"/>
        <dbReference type="ChEBI" id="CHEBI:33019"/>
        <dbReference type="ChEBI" id="CHEBI:37575"/>
        <dbReference type="ChEBI" id="CHEBI:57841"/>
        <dbReference type="ChEBI" id="CHEBI:62899"/>
        <dbReference type="EC" id="2.5.1.3"/>
    </reaction>
</comment>
<evidence type="ECO:0000256" key="1">
    <source>
        <dbReference type="ARBA" id="ARBA00005165"/>
    </source>
</evidence>
<comment type="pathway">
    <text evidence="1 9 11">Cofactor biosynthesis; thiamine diphosphate biosynthesis; thiamine phosphate from 4-amino-2-methyl-5-diphosphomethylpyrimidine and 4-methyl-5-(2-phosphoethyl)-thiazole: step 1/1.</text>
</comment>
<feature type="binding site" evidence="9">
    <location>
        <begin position="34"/>
        <end position="38"/>
    </location>
    <ligand>
        <name>4-amino-2-methyl-5-(diphosphooxymethyl)pyrimidine</name>
        <dbReference type="ChEBI" id="CHEBI:57841"/>
    </ligand>
</feature>
<dbReference type="UniPathway" id="UPA00060">
    <property type="reaction ID" value="UER00141"/>
</dbReference>
<evidence type="ECO:0000313" key="13">
    <source>
        <dbReference type="EMBL" id="SHJ32601.1"/>
    </source>
</evidence>
<dbReference type="InterPro" id="IPR036206">
    <property type="entry name" value="ThiamineP_synth_sf"/>
</dbReference>
<feature type="binding site" evidence="9">
    <location>
        <position position="167"/>
    </location>
    <ligand>
        <name>2-[(2R,5Z)-2-carboxy-4-methylthiazol-5(2H)-ylidene]ethyl phosphate</name>
        <dbReference type="ChEBI" id="CHEBI:62899"/>
    </ligand>
</feature>
<dbReference type="GO" id="GO:0009228">
    <property type="term" value="P:thiamine biosynthetic process"/>
    <property type="evidence" value="ECO:0007669"/>
    <property type="project" value="UniProtKB-KW"/>
</dbReference>
<name>A0A1M6IDR7_9FLAO</name>
<evidence type="ECO:0000256" key="8">
    <source>
        <dbReference type="ARBA" id="ARBA00047883"/>
    </source>
</evidence>
<keyword evidence="5 9" id="KW-0784">Thiamine biosynthesis</keyword>
<dbReference type="PANTHER" id="PTHR20857:SF15">
    <property type="entry name" value="THIAMINE-PHOSPHATE SYNTHASE"/>
    <property type="match status" value="1"/>
</dbReference>
<feature type="domain" description="Thiamine phosphate synthase/TenI" evidence="12">
    <location>
        <begin position="12"/>
        <end position="187"/>
    </location>
</feature>
<keyword evidence="2 9" id="KW-0808">Transferase</keyword>
<evidence type="ECO:0000256" key="2">
    <source>
        <dbReference type="ARBA" id="ARBA00022679"/>
    </source>
</evidence>
<dbReference type="InterPro" id="IPR034291">
    <property type="entry name" value="TMP_synthase"/>
</dbReference>
<evidence type="ECO:0000256" key="11">
    <source>
        <dbReference type="RuleBase" id="RU004253"/>
    </source>
</evidence>
<dbReference type="OrthoDB" id="9812206at2"/>
<gene>
    <name evidence="9" type="primary">thiE</name>
    <name evidence="13" type="ORF">SAMN04488508_107288</name>
</gene>
<dbReference type="NCBIfam" id="NF000736">
    <property type="entry name" value="PRK00043.2-3"/>
    <property type="match status" value="1"/>
</dbReference>
<dbReference type="Proteomes" id="UP000184432">
    <property type="component" value="Unassembled WGS sequence"/>
</dbReference>
<organism evidence="13 14">
    <name type="scientific">Aquimarina spongiae</name>
    <dbReference type="NCBI Taxonomy" id="570521"/>
    <lineage>
        <taxon>Bacteria</taxon>
        <taxon>Pseudomonadati</taxon>
        <taxon>Bacteroidota</taxon>
        <taxon>Flavobacteriia</taxon>
        <taxon>Flavobacteriales</taxon>
        <taxon>Flavobacteriaceae</taxon>
        <taxon>Aquimarina</taxon>
    </lineage>
</organism>
<dbReference type="PANTHER" id="PTHR20857">
    <property type="entry name" value="THIAMINE-PHOSPHATE PYROPHOSPHORYLASE"/>
    <property type="match status" value="1"/>
</dbReference>
<dbReference type="SUPFAM" id="SSF51391">
    <property type="entry name" value="Thiamin phosphate synthase"/>
    <property type="match status" value="1"/>
</dbReference>
<dbReference type="GO" id="GO:0005737">
    <property type="term" value="C:cytoplasm"/>
    <property type="evidence" value="ECO:0007669"/>
    <property type="project" value="TreeGrafter"/>
</dbReference>
<evidence type="ECO:0000256" key="4">
    <source>
        <dbReference type="ARBA" id="ARBA00022842"/>
    </source>
</evidence>
<evidence type="ECO:0000256" key="5">
    <source>
        <dbReference type="ARBA" id="ARBA00022977"/>
    </source>
</evidence>
<dbReference type="EC" id="2.5.1.3" evidence="9"/>
<dbReference type="GO" id="GO:0009229">
    <property type="term" value="P:thiamine diphosphate biosynthetic process"/>
    <property type="evidence" value="ECO:0007669"/>
    <property type="project" value="UniProtKB-UniRule"/>
</dbReference>
<sequence length="216" mass="23805">MKEISLQYISQGDTPEKHLENITKVCQAGGRWIQLRLKNTDMGASLATAIKCREICDQYEAIMIVNDQVSIAQAAKADGVHLGLEDMNPTEARAILGDNYIIGGTANTLEDCIQHSKNGVDYIGLGPFRFTITKEKLSPVLGTEGYTEILSELQQRHIETPVVAIGGILEKDIPNLLETGITGIAVSGMLTNQEGDDIKEKIENIKNTFRLKQWIH</sequence>
<feature type="binding site" evidence="9">
    <location>
        <position position="86"/>
    </location>
    <ligand>
        <name>Mg(2+)</name>
        <dbReference type="ChEBI" id="CHEBI:18420"/>
    </ligand>
</feature>
<feature type="binding site" evidence="9">
    <location>
        <position position="67"/>
    </location>
    <ligand>
        <name>Mg(2+)</name>
        <dbReference type="ChEBI" id="CHEBI:18420"/>
    </ligand>
</feature>
<feature type="binding site" evidence="9">
    <location>
        <position position="105"/>
    </location>
    <ligand>
        <name>4-amino-2-methyl-5-(diphosphooxymethyl)pyrimidine</name>
        <dbReference type="ChEBI" id="CHEBI:57841"/>
    </ligand>
</feature>
<comment type="catalytic activity">
    <reaction evidence="6 9 10">
        <text>4-methyl-5-(2-phosphooxyethyl)-thiazole + 4-amino-2-methyl-5-(diphosphooxymethyl)pyrimidine + H(+) = thiamine phosphate + diphosphate</text>
        <dbReference type="Rhea" id="RHEA:22328"/>
        <dbReference type="ChEBI" id="CHEBI:15378"/>
        <dbReference type="ChEBI" id="CHEBI:33019"/>
        <dbReference type="ChEBI" id="CHEBI:37575"/>
        <dbReference type="ChEBI" id="CHEBI:57841"/>
        <dbReference type="ChEBI" id="CHEBI:58296"/>
        <dbReference type="EC" id="2.5.1.3"/>
    </reaction>
</comment>
<dbReference type="NCBIfam" id="TIGR00693">
    <property type="entry name" value="thiE"/>
    <property type="match status" value="1"/>
</dbReference>
<keyword evidence="4 9" id="KW-0460">Magnesium</keyword>
<evidence type="ECO:0000256" key="3">
    <source>
        <dbReference type="ARBA" id="ARBA00022723"/>
    </source>
</evidence>
<proteinExistence type="inferred from homology"/>
<dbReference type="GO" id="GO:0004789">
    <property type="term" value="F:thiamine-phosphate diphosphorylase activity"/>
    <property type="evidence" value="ECO:0007669"/>
    <property type="project" value="UniProtKB-UniRule"/>
</dbReference>
<evidence type="ECO:0000256" key="10">
    <source>
        <dbReference type="RuleBase" id="RU003826"/>
    </source>
</evidence>
<evidence type="ECO:0000256" key="7">
    <source>
        <dbReference type="ARBA" id="ARBA00047851"/>
    </source>
</evidence>
<comment type="function">
    <text evidence="9">Condenses 4-methyl-5-(beta-hydroxyethyl)thiazole monophosphate (THZ-P) and 2-methyl-4-amino-5-hydroxymethyl pyrimidine pyrophosphate (HMP-PP) to form thiamine monophosphate (TMP).</text>
</comment>
<dbReference type="InterPro" id="IPR013785">
    <property type="entry name" value="Aldolase_TIM"/>
</dbReference>
<keyword evidence="3 9" id="KW-0479">Metal-binding</keyword>
<evidence type="ECO:0000256" key="6">
    <source>
        <dbReference type="ARBA" id="ARBA00047334"/>
    </source>
</evidence>
<protein>
    <recommendedName>
        <fullName evidence="9">Thiamine-phosphate synthase</fullName>
        <shortName evidence="9">TP synthase</shortName>
        <shortName evidence="9">TPS</shortName>
        <ecNumber evidence="9">2.5.1.3</ecNumber>
    </recommendedName>
    <alternativeName>
        <fullName evidence="9">Thiamine-phosphate pyrophosphorylase</fullName>
        <shortName evidence="9">TMP pyrophosphorylase</shortName>
        <shortName evidence="9">TMP-PPase</shortName>
    </alternativeName>
</protein>
<dbReference type="Gene3D" id="3.20.20.70">
    <property type="entry name" value="Aldolase class I"/>
    <property type="match status" value="1"/>
</dbReference>
<dbReference type="HAMAP" id="MF_00097">
    <property type="entry name" value="TMP_synthase"/>
    <property type="match status" value="1"/>
</dbReference>
<keyword evidence="14" id="KW-1185">Reference proteome</keyword>
<accession>A0A1M6IDR7</accession>
<dbReference type="EMBL" id="FQYP01000007">
    <property type="protein sequence ID" value="SHJ32601.1"/>
    <property type="molecule type" value="Genomic_DNA"/>
</dbReference>
<evidence type="ECO:0000313" key="14">
    <source>
        <dbReference type="Proteomes" id="UP000184432"/>
    </source>
</evidence>
<dbReference type="Pfam" id="PF02581">
    <property type="entry name" value="TMP-TENI"/>
    <property type="match status" value="1"/>
</dbReference>
<comment type="cofactor">
    <cofactor evidence="9">
        <name>Mg(2+)</name>
        <dbReference type="ChEBI" id="CHEBI:18420"/>
    </cofactor>
    <text evidence="9">Binds 1 Mg(2+) ion per subunit.</text>
</comment>
<comment type="similarity">
    <text evidence="9 10">Belongs to the thiamine-phosphate synthase family.</text>
</comment>
<dbReference type="AlphaFoldDB" id="A0A1M6IDR7"/>
<dbReference type="GO" id="GO:0000287">
    <property type="term" value="F:magnesium ion binding"/>
    <property type="evidence" value="ECO:0007669"/>
    <property type="project" value="UniProtKB-UniRule"/>
</dbReference>